<protein>
    <submittedName>
        <fullName evidence="2">Conidiophore development protein hymA-like</fullName>
    </submittedName>
</protein>
<dbReference type="EMBL" id="RIBY02001136">
    <property type="protein sequence ID" value="KAH9832127.1"/>
    <property type="molecule type" value="Genomic_DNA"/>
</dbReference>
<comment type="caution">
    <text evidence="2">The sequence shown here is derived from an EMBL/GenBank/DDBJ whole genome shotgun (WGS) entry which is preliminary data.</text>
</comment>
<proteinExistence type="inferred from homology"/>
<dbReference type="AlphaFoldDB" id="A0A9W7SUQ6"/>
<keyword evidence="3" id="KW-1185">Reference proteome</keyword>
<dbReference type="InterPro" id="IPR013878">
    <property type="entry name" value="Mo25"/>
</dbReference>
<reference evidence="2 3" key="1">
    <citation type="journal article" date="2018" name="IMA Fungus">
        <title>IMA Genome-F 10: Nine draft genome sequences of Claviceps purpurea s.lat., including C. arundinis, C. humidiphila, and C. cf. spartinae, pseudomolecules for the pitch canker pathogen Fusarium circinatum, draft genome of Davidsoniella eucalypti, Grosmannia galeiformis, Quambalaria eucalypti, and Teratosphaeria destructans.</title>
        <authorList>
            <person name="Wingfield B.D."/>
            <person name="Liu M."/>
            <person name="Nguyen H.D."/>
            <person name="Lane F.A."/>
            <person name="Morgan S.W."/>
            <person name="De Vos L."/>
            <person name="Wilken P.M."/>
            <person name="Duong T.A."/>
            <person name="Aylward J."/>
            <person name="Coetzee M.P."/>
            <person name="Dadej K."/>
            <person name="De Beer Z.W."/>
            <person name="Findlay W."/>
            <person name="Havenga M."/>
            <person name="Kolarik M."/>
            <person name="Menzies J.G."/>
            <person name="Naidoo K."/>
            <person name="Pochopski O."/>
            <person name="Shoukouhi P."/>
            <person name="Santana Q.C."/>
            <person name="Seifert K.A."/>
            <person name="Soal N."/>
            <person name="Steenkamp E.T."/>
            <person name="Tatham C.T."/>
            <person name="van der Nest M.A."/>
            <person name="Wingfield M.J."/>
        </authorList>
    </citation>
    <scope>NUCLEOTIDE SEQUENCE [LARGE SCALE GENOMIC DNA]</scope>
    <source>
        <strain evidence="2">CMW44962</strain>
    </source>
</reference>
<evidence type="ECO:0000313" key="2">
    <source>
        <dbReference type="EMBL" id="KAH9832127.1"/>
    </source>
</evidence>
<organism evidence="2 3">
    <name type="scientific">Teratosphaeria destructans</name>
    <dbReference type="NCBI Taxonomy" id="418781"/>
    <lineage>
        <taxon>Eukaryota</taxon>
        <taxon>Fungi</taxon>
        <taxon>Dikarya</taxon>
        <taxon>Ascomycota</taxon>
        <taxon>Pezizomycotina</taxon>
        <taxon>Dothideomycetes</taxon>
        <taxon>Dothideomycetidae</taxon>
        <taxon>Mycosphaerellales</taxon>
        <taxon>Teratosphaeriaceae</taxon>
        <taxon>Teratosphaeria</taxon>
    </lineage>
</organism>
<dbReference type="FunFam" id="1.25.10.10:FF:000257">
    <property type="entry name" value="Conidiophore development protein hymA"/>
    <property type="match status" value="1"/>
</dbReference>
<reference evidence="2 3" key="2">
    <citation type="journal article" date="2021" name="Curr. Genet.">
        <title>Genetic response to nitrogen starvation in the aggressive Eucalyptus foliar pathogen Teratosphaeria destructans.</title>
        <authorList>
            <person name="Havenga M."/>
            <person name="Wingfield B.D."/>
            <person name="Wingfield M.J."/>
            <person name="Dreyer L.L."/>
            <person name="Roets F."/>
            <person name="Aylward J."/>
        </authorList>
    </citation>
    <scope>NUCLEOTIDE SEQUENCE [LARGE SCALE GENOMIC DNA]</scope>
    <source>
        <strain evidence="2">CMW44962</strain>
    </source>
</reference>
<dbReference type="PANTHER" id="PTHR10182">
    <property type="entry name" value="CALCIUM-BINDING PROTEIN 39-RELATED"/>
    <property type="match status" value="1"/>
</dbReference>
<dbReference type="SUPFAM" id="SSF48371">
    <property type="entry name" value="ARM repeat"/>
    <property type="match status" value="1"/>
</dbReference>
<evidence type="ECO:0000256" key="1">
    <source>
        <dbReference type="ARBA" id="ARBA00011012"/>
    </source>
</evidence>
<comment type="similarity">
    <text evidence="1">Belongs to the Mo25 family.</text>
</comment>
<dbReference type="InterPro" id="IPR016024">
    <property type="entry name" value="ARM-type_fold"/>
</dbReference>
<accession>A0A9W7SUQ6</accession>
<evidence type="ECO:0000313" key="3">
    <source>
        <dbReference type="Proteomes" id="UP001138500"/>
    </source>
</evidence>
<dbReference type="Pfam" id="PF08569">
    <property type="entry name" value="Mo25"/>
    <property type="match status" value="1"/>
</dbReference>
<dbReference type="PANTHER" id="PTHR10182:SF3">
    <property type="entry name" value="PROTEIN MO25"/>
    <property type="match status" value="1"/>
</dbReference>
<name>A0A9W7SUQ6_9PEZI</name>
<dbReference type="Gene3D" id="1.25.10.10">
    <property type="entry name" value="Leucine-rich Repeat Variant"/>
    <property type="match status" value="1"/>
</dbReference>
<dbReference type="GO" id="GO:0043539">
    <property type="term" value="F:protein serine/threonine kinase activator activity"/>
    <property type="evidence" value="ECO:0007669"/>
    <property type="project" value="TreeGrafter"/>
</dbReference>
<dbReference type="GO" id="GO:0035556">
    <property type="term" value="P:intracellular signal transduction"/>
    <property type="evidence" value="ECO:0007669"/>
    <property type="project" value="TreeGrafter"/>
</dbReference>
<dbReference type="GO" id="GO:0005737">
    <property type="term" value="C:cytoplasm"/>
    <property type="evidence" value="ECO:0007669"/>
    <property type="project" value="UniProtKB-ARBA"/>
</dbReference>
<dbReference type="InterPro" id="IPR011989">
    <property type="entry name" value="ARM-like"/>
</dbReference>
<gene>
    <name evidence="2" type="ORF">Tdes44962_MAKER08844</name>
</gene>
<dbReference type="OrthoDB" id="609103at2759"/>
<sequence>MAFLFGRNRQRSALDLVRGTKELLQRLATEEKPSPKTEEEVSRNLAQMKVTLQGTPEIEATPEQVSTLVNTILSEQILAPLIESIYRLPFEARKDTQTIISNVFRFRNPGTQFQEPDALHIITRDSPELIVSLCKGYERRESAGPCGGILKEAIKHDAVAAIVLYDEPRPNGRTLDIYNDVDVSKPSSGQGVFWDFFNWIDNSSFEVSADAFDLFRLILTKHKPLVSAYISTNFDLFFERYNNILIKSDSYVTKRQSIKLLGEVLLDRQFYEVMTRYVDSGDNLKLIMWQLKDDRRMVQYEAFHVFKIFAANPNKSYEVQKFLVMNKARLLKFLPKFLEDRTDDEQFNDEKAWLVKAIGNLPDTTRRWDRRRSRRTAWWASSSNLAPRCDREAARHFLHYFSCP</sequence>
<dbReference type="Proteomes" id="UP001138500">
    <property type="component" value="Unassembled WGS sequence"/>
</dbReference>